<protein>
    <submittedName>
        <fullName evidence="2">Uncharacterized protein</fullName>
    </submittedName>
</protein>
<proteinExistence type="predicted"/>
<dbReference type="Proteomes" id="UP000242519">
    <property type="component" value="Unassembled WGS sequence"/>
</dbReference>
<evidence type="ECO:0000313" key="2">
    <source>
        <dbReference type="EMBL" id="OWP00553.1"/>
    </source>
</evidence>
<sequence length="200" mass="21865">MALNGKIPASAQIPTKGTVFIPATVPLIKTFDKRLFHLPALSPSVAGLTLSRGYYRHLSELSSHTWVLADMLVPSRVLELIAYPEYSRAVAGHSDLNSRRLRASEKGDAIRTTLRICCLASELCDWSGRNLPANMWSTIALGERGHLRDKNVRCGGPRSVMNGHVTAHEPLKTKGFGHRTDHEQEGDFFPQAAPSGVVDG</sequence>
<comment type="caution">
    <text evidence="2">The sequence shown here is derived from an EMBL/GenBank/DDBJ whole genome shotgun (WGS) entry which is preliminary data.</text>
</comment>
<feature type="compositionally biased region" description="Basic and acidic residues" evidence="1">
    <location>
        <begin position="171"/>
        <end position="185"/>
    </location>
</feature>
<evidence type="ECO:0000313" key="3">
    <source>
        <dbReference type="Proteomes" id="UP000242519"/>
    </source>
</evidence>
<organism evidence="2 3">
    <name type="scientific">Diplocarpon coronariae</name>
    <dbReference type="NCBI Taxonomy" id="2795749"/>
    <lineage>
        <taxon>Eukaryota</taxon>
        <taxon>Fungi</taxon>
        <taxon>Dikarya</taxon>
        <taxon>Ascomycota</taxon>
        <taxon>Pezizomycotina</taxon>
        <taxon>Leotiomycetes</taxon>
        <taxon>Helotiales</taxon>
        <taxon>Drepanopezizaceae</taxon>
        <taxon>Diplocarpon</taxon>
    </lineage>
</organism>
<dbReference type="EMBL" id="MZNU01000318">
    <property type="protein sequence ID" value="OWP00553.1"/>
    <property type="molecule type" value="Genomic_DNA"/>
</dbReference>
<name>A0A218YYY4_9HELO</name>
<evidence type="ECO:0000256" key="1">
    <source>
        <dbReference type="SAM" id="MobiDB-lite"/>
    </source>
</evidence>
<feature type="region of interest" description="Disordered" evidence="1">
    <location>
        <begin position="171"/>
        <end position="200"/>
    </location>
</feature>
<dbReference type="AlphaFoldDB" id="A0A218YYY4"/>
<reference evidence="2 3" key="1">
    <citation type="submission" date="2017-04" db="EMBL/GenBank/DDBJ databases">
        <title>Draft genome sequence of Marssonina coronaria NL1: causal agent of apple blotch.</title>
        <authorList>
            <person name="Cheng Q."/>
        </authorList>
    </citation>
    <scope>NUCLEOTIDE SEQUENCE [LARGE SCALE GENOMIC DNA]</scope>
    <source>
        <strain evidence="2 3">NL1</strain>
    </source>
</reference>
<gene>
    <name evidence="2" type="ORF">B2J93_4302</name>
</gene>
<accession>A0A218YYY4</accession>
<dbReference type="InParanoid" id="A0A218YYY4"/>
<keyword evidence="3" id="KW-1185">Reference proteome</keyword>